<keyword evidence="2" id="KW-1185">Reference proteome</keyword>
<comment type="caution">
    <text evidence="1">The sequence shown here is derived from an EMBL/GenBank/DDBJ whole genome shotgun (WGS) entry which is preliminary data.</text>
</comment>
<proteinExistence type="predicted"/>
<name>A0A7J6PRH3_PEROL</name>
<organism evidence="1 2">
    <name type="scientific">Perkinsus olseni</name>
    <name type="common">Perkinsus atlanticus</name>
    <dbReference type="NCBI Taxonomy" id="32597"/>
    <lineage>
        <taxon>Eukaryota</taxon>
        <taxon>Sar</taxon>
        <taxon>Alveolata</taxon>
        <taxon>Perkinsozoa</taxon>
        <taxon>Perkinsea</taxon>
        <taxon>Perkinsida</taxon>
        <taxon>Perkinsidae</taxon>
        <taxon>Perkinsus</taxon>
    </lineage>
</organism>
<accession>A0A7J6PRH3</accession>
<dbReference type="EMBL" id="JABANO010038386">
    <property type="protein sequence ID" value="KAF4698643.1"/>
    <property type="molecule type" value="Genomic_DNA"/>
</dbReference>
<evidence type="ECO:0000313" key="2">
    <source>
        <dbReference type="Proteomes" id="UP000553632"/>
    </source>
</evidence>
<feature type="non-terminal residue" evidence="1">
    <location>
        <position position="1"/>
    </location>
</feature>
<reference evidence="1 2" key="1">
    <citation type="submission" date="2020-04" db="EMBL/GenBank/DDBJ databases">
        <title>Perkinsus olseni comparative genomics.</title>
        <authorList>
            <person name="Bogema D.R."/>
        </authorList>
    </citation>
    <scope>NUCLEOTIDE SEQUENCE [LARGE SCALE GENOMIC DNA]</scope>
    <source>
        <strain evidence="1 2">ATCC PRA-207</strain>
    </source>
</reference>
<evidence type="ECO:0000313" key="1">
    <source>
        <dbReference type="EMBL" id="KAF4698643.1"/>
    </source>
</evidence>
<dbReference type="AlphaFoldDB" id="A0A7J6PRH3"/>
<gene>
    <name evidence="1" type="ORF">FOZ63_004762</name>
</gene>
<dbReference type="Proteomes" id="UP000553632">
    <property type="component" value="Unassembled WGS sequence"/>
</dbReference>
<protein>
    <submittedName>
        <fullName evidence="1">Uncharacterized protein</fullName>
    </submittedName>
</protein>
<sequence>LGPFTNFNADTNSTDCYYEDGPFVRERPSLTFTVTDYAVKARAVVCVKTETRDGFIAAWDGSPTLLSYNRNLTVAPPGHWWNFSPDVRPPSSTGLDPFRNLQVAYHHQMETLFSATMGREDSRNNQLVAAYERESAKEKSDTVMINTLSMIGEICSAVLQDIKQEFPTFHDLCDEVHTVAEDTGWSPPSHSLKAFLGLRLKSTYKLASSLIVERVDAVLRHDLKIVLLIYAAGTVNALMLTLSAWQQQQQQYV</sequence>